<comment type="caution">
    <text evidence="1">The sequence shown here is derived from an EMBL/GenBank/DDBJ whole genome shotgun (WGS) entry which is preliminary data.</text>
</comment>
<protein>
    <submittedName>
        <fullName evidence="1">Uncharacterized protein</fullName>
    </submittedName>
</protein>
<dbReference type="EMBL" id="ABLTIR010000009">
    <property type="protein sequence ID" value="EKZ1925752.1"/>
    <property type="molecule type" value="Genomic_DNA"/>
</dbReference>
<dbReference type="Proteomes" id="UP001225498">
    <property type="component" value="Unassembled WGS sequence"/>
</dbReference>
<name>A0AAI9G367_STEMA</name>
<evidence type="ECO:0000313" key="2">
    <source>
        <dbReference type="Proteomes" id="UP001225498"/>
    </source>
</evidence>
<sequence>MNSTRLLVSELLALGPIALLSGGGGGDPYVQVSPGTARNADGYTSASKADGSYMFIAGSDDETLGLWRLRESVSSDVEEGMDKLGYDFGQAILFAHSSLELKLENFPEEDIFALTALLACILDRGGALLLYEAEDEIPFQFARSCADDSVGNASQALSGAELVDFLRDLGRVKAALSA</sequence>
<organism evidence="1 2">
    <name type="scientific">Stenotrophomonas maltophilia</name>
    <name type="common">Pseudomonas maltophilia</name>
    <name type="synonym">Xanthomonas maltophilia</name>
    <dbReference type="NCBI Taxonomy" id="40324"/>
    <lineage>
        <taxon>Bacteria</taxon>
        <taxon>Pseudomonadati</taxon>
        <taxon>Pseudomonadota</taxon>
        <taxon>Gammaproteobacteria</taxon>
        <taxon>Lysobacterales</taxon>
        <taxon>Lysobacteraceae</taxon>
        <taxon>Stenotrophomonas</taxon>
        <taxon>Stenotrophomonas maltophilia group</taxon>
    </lineage>
</organism>
<accession>A0AAI9G367</accession>
<dbReference type="RefSeq" id="WP_197603142.1">
    <property type="nucleotide sequence ID" value="NZ_JAOCKA010000003.1"/>
</dbReference>
<evidence type="ECO:0000313" key="1">
    <source>
        <dbReference type="EMBL" id="EKZ1925752.1"/>
    </source>
</evidence>
<reference evidence="1" key="1">
    <citation type="submission" date="2023-08" db="EMBL/GenBank/DDBJ databases">
        <authorList>
            <consortium name="Clinical and Environmental Microbiology Branch: Whole genome sequencing antimicrobial resistance pathogens in the healthcare setting"/>
        </authorList>
    </citation>
    <scope>NUCLEOTIDE SEQUENCE</scope>
    <source>
        <strain evidence="1">2023CJ-00293</strain>
    </source>
</reference>
<gene>
    <name evidence="1" type="ORF">REH87_000724</name>
</gene>
<dbReference type="AlphaFoldDB" id="A0AAI9G367"/>
<proteinExistence type="predicted"/>